<dbReference type="PROSITE" id="PS50005">
    <property type="entry name" value="TPR"/>
    <property type="match status" value="1"/>
</dbReference>
<feature type="repeat" description="TPR" evidence="3">
    <location>
        <begin position="394"/>
        <end position="427"/>
    </location>
</feature>
<dbReference type="InterPro" id="IPR002885">
    <property type="entry name" value="PPR_rpt"/>
</dbReference>
<dbReference type="NCBIfam" id="TIGR00756">
    <property type="entry name" value="PPR"/>
    <property type="match status" value="2"/>
</dbReference>
<dbReference type="InterPro" id="IPR019734">
    <property type="entry name" value="TPR_rpt"/>
</dbReference>
<evidence type="ECO:0000256" key="1">
    <source>
        <dbReference type="ARBA" id="ARBA00007626"/>
    </source>
</evidence>
<dbReference type="EnsemblPlants" id="Kaladp0008s0867.1.v1.1">
    <property type="protein sequence ID" value="Kaladp0008s0867.1.v1.1"/>
    <property type="gene ID" value="Kaladp0008s0867.v1.1"/>
</dbReference>
<dbReference type="EnsemblPlants" id="Kaladp0008s0867.3.v1.1">
    <property type="protein sequence ID" value="Kaladp0008s0867.3.v1.1"/>
    <property type="gene ID" value="Kaladp0008s0867.v1.1"/>
</dbReference>
<feature type="repeat" description="PPR" evidence="4">
    <location>
        <begin position="149"/>
        <end position="183"/>
    </location>
</feature>
<dbReference type="Proteomes" id="UP000594263">
    <property type="component" value="Unplaced"/>
</dbReference>
<dbReference type="Pfam" id="PF13041">
    <property type="entry name" value="PPR_2"/>
    <property type="match status" value="1"/>
</dbReference>
<dbReference type="GO" id="GO:0003729">
    <property type="term" value="F:mRNA binding"/>
    <property type="evidence" value="ECO:0007669"/>
    <property type="project" value="UniProtKB-ARBA"/>
</dbReference>
<keyword evidence="6" id="KW-1185">Reference proteome</keyword>
<reference evidence="5" key="1">
    <citation type="submission" date="2021-01" db="UniProtKB">
        <authorList>
            <consortium name="EnsemblPlants"/>
        </authorList>
    </citation>
    <scope>IDENTIFICATION</scope>
</reference>
<proteinExistence type="inferred from homology"/>
<protein>
    <recommendedName>
        <fullName evidence="7">Pentatricopeptide repeat-containing protein</fullName>
    </recommendedName>
</protein>
<dbReference type="GO" id="GO:0005739">
    <property type="term" value="C:mitochondrion"/>
    <property type="evidence" value="ECO:0007669"/>
    <property type="project" value="TreeGrafter"/>
</dbReference>
<comment type="similarity">
    <text evidence="1">Belongs to the PPR family. P subfamily.</text>
</comment>
<keyword evidence="3" id="KW-0802">TPR repeat</keyword>
<accession>A0A7N0SWI0</accession>
<dbReference type="Gramene" id="Kaladp0008s0867.3.v1.1">
    <property type="protein sequence ID" value="Kaladp0008s0867.3.v1.1"/>
    <property type="gene ID" value="Kaladp0008s0867.v1.1"/>
</dbReference>
<dbReference type="Pfam" id="PF01535">
    <property type="entry name" value="PPR"/>
    <property type="match status" value="3"/>
</dbReference>
<dbReference type="SUPFAM" id="SSF48452">
    <property type="entry name" value="TPR-like"/>
    <property type="match status" value="2"/>
</dbReference>
<name>A0A7N0SWI0_KALFE</name>
<keyword evidence="2" id="KW-0677">Repeat</keyword>
<dbReference type="Gene3D" id="1.25.40.10">
    <property type="entry name" value="Tetratricopeptide repeat domain"/>
    <property type="match status" value="2"/>
</dbReference>
<evidence type="ECO:0000256" key="4">
    <source>
        <dbReference type="PROSITE-ProRule" id="PRU00708"/>
    </source>
</evidence>
<evidence type="ECO:0000313" key="6">
    <source>
        <dbReference type="Proteomes" id="UP000594263"/>
    </source>
</evidence>
<evidence type="ECO:0008006" key="7">
    <source>
        <dbReference type="Google" id="ProtNLM"/>
    </source>
</evidence>
<dbReference type="AlphaFoldDB" id="A0A7N0SWI0"/>
<evidence type="ECO:0000256" key="3">
    <source>
        <dbReference type="PROSITE-ProRule" id="PRU00339"/>
    </source>
</evidence>
<dbReference type="PANTHER" id="PTHR45717">
    <property type="entry name" value="OS12G0527900 PROTEIN"/>
    <property type="match status" value="1"/>
</dbReference>
<dbReference type="Gramene" id="Kaladp0008s0867.1.v1.1">
    <property type="protein sequence ID" value="Kaladp0008s0867.1.v1.1"/>
    <property type="gene ID" value="Kaladp0008s0867.v1.1"/>
</dbReference>
<feature type="repeat" description="PPR" evidence="4">
    <location>
        <begin position="184"/>
        <end position="218"/>
    </location>
</feature>
<dbReference type="PANTHER" id="PTHR45717:SF7">
    <property type="entry name" value="PENTACOTRIPEPTIDE-REPEAT REGION OF PRORP DOMAIN-CONTAINING PROTEIN"/>
    <property type="match status" value="1"/>
</dbReference>
<dbReference type="OMA" id="ADYDIME"/>
<sequence>MSTRSTISTCLRRLALSRCVNHQSDSSSAPFHNISSTRSYAARSSYPRNNLFSRISPLGSPGIRVAPIIDQWVEEGKKVRDMELKHILRDLRKRRRFTQALEVSEWMTARENFEVSESDIAVQLDLIGRVHGIDAAESYFNKVDETDKSEKVYGALLNCYVREGLVEKSMSHLETMKENGIPRTRLAYNDLMCLYTNIGQPEKVADVMEEMRSNGISPDCFSYRMCINSYGVRSDIESMERVVKEMEGDPHVPMDWNTYAVSANYLIKAGLKEKGLAYLKKAEEKVSNDILGFNHLISLYANLESKSEMMRLWKLQKTVCQRQLNREYITMLGCLVKLGELDDAEELLKQWESTCKSYDFRVPNILLIGYCQRGMVEKAEARLRAIMKKRTPTPNSWAILAAAYIDSENMDKAVRCMKEALAVEGENKGWRPKPKVMTTLLNWLVDNGTVEDLEDFVDAIKSKMPADEEIADALNKAHTRSGKEVDGLLETLAYVQSRPQ</sequence>
<dbReference type="InterPro" id="IPR011990">
    <property type="entry name" value="TPR-like_helical_dom_sf"/>
</dbReference>
<evidence type="ECO:0000256" key="2">
    <source>
        <dbReference type="ARBA" id="ARBA00022737"/>
    </source>
</evidence>
<dbReference type="PROSITE" id="PS51375">
    <property type="entry name" value="PPR"/>
    <property type="match status" value="2"/>
</dbReference>
<dbReference type="EnsemblPlants" id="Kaladp0008s0867.2.v1.1">
    <property type="protein sequence ID" value="Kaladp0008s0867.2.v1.1"/>
    <property type="gene ID" value="Kaladp0008s0867.v1.1"/>
</dbReference>
<dbReference type="Gramene" id="Kaladp0008s0867.2.v1.1">
    <property type="protein sequence ID" value="Kaladp0008s0867.2.v1.1"/>
    <property type="gene ID" value="Kaladp0008s0867.v1.1"/>
</dbReference>
<evidence type="ECO:0000313" key="5">
    <source>
        <dbReference type="EnsemblPlants" id="Kaladp0008s0867.2.v1.1"/>
    </source>
</evidence>
<organism evidence="5 6">
    <name type="scientific">Kalanchoe fedtschenkoi</name>
    <name type="common">Lavender scallops</name>
    <name type="synonym">South American air plant</name>
    <dbReference type="NCBI Taxonomy" id="63787"/>
    <lineage>
        <taxon>Eukaryota</taxon>
        <taxon>Viridiplantae</taxon>
        <taxon>Streptophyta</taxon>
        <taxon>Embryophyta</taxon>
        <taxon>Tracheophyta</taxon>
        <taxon>Spermatophyta</taxon>
        <taxon>Magnoliopsida</taxon>
        <taxon>eudicotyledons</taxon>
        <taxon>Gunneridae</taxon>
        <taxon>Pentapetalae</taxon>
        <taxon>Saxifragales</taxon>
        <taxon>Crassulaceae</taxon>
        <taxon>Kalanchoe</taxon>
    </lineage>
</organism>